<dbReference type="RefSeq" id="WP_396679031.1">
    <property type="nucleotide sequence ID" value="NZ_JBIRPU010000006.1"/>
</dbReference>
<dbReference type="InterPro" id="IPR016181">
    <property type="entry name" value="Acyl_CoA_acyltransferase"/>
</dbReference>
<dbReference type="Gene3D" id="3.40.630.30">
    <property type="match status" value="1"/>
</dbReference>
<dbReference type="EMBL" id="JBIRPU010000006">
    <property type="protein sequence ID" value="MFI0793524.1"/>
    <property type="molecule type" value="Genomic_DNA"/>
</dbReference>
<evidence type="ECO:0000313" key="3">
    <source>
        <dbReference type="Proteomes" id="UP001611075"/>
    </source>
</evidence>
<dbReference type="Pfam" id="PF00583">
    <property type="entry name" value="Acetyltransf_1"/>
    <property type="match status" value="1"/>
</dbReference>
<name>A0ABW7SKW8_9ACTN</name>
<dbReference type="Proteomes" id="UP001611075">
    <property type="component" value="Unassembled WGS sequence"/>
</dbReference>
<sequence length="250" mass="26071">MDVRIQQSVVANLSARPQPIEAGPFVIGLDPGTASPGINYATPRPGAPITSADVTALVKAFRAAGRKPRLEYVTSCAPRLEALLVVAGFAVEARHDYLVCSPGALTMPPLPDGFELREPVTEFQLAALIGAQNEAFGSEPVASEADVARVQRLQSDGGIAIMAVTGSGACAGGGQAVPPNNGVSEVAGIAVREQYRRRGLAGAVTAGITGRLFAAGAEVAWLEASSEDSWRVYERVGYRPTGKRLYIALD</sequence>
<proteinExistence type="predicted"/>
<dbReference type="PROSITE" id="PS51186">
    <property type="entry name" value="GNAT"/>
    <property type="match status" value="1"/>
</dbReference>
<feature type="domain" description="N-acetyltransferase" evidence="1">
    <location>
        <begin position="115"/>
        <end position="250"/>
    </location>
</feature>
<protein>
    <submittedName>
        <fullName evidence="2">GNAT family N-acetyltransferase</fullName>
    </submittedName>
</protein>
<accession>A0ABW7SKW8</accession>
<evidence type="ECO:0000259" key="1">
    <source>
        <dbReference type="PROSITE" id="PS51186"/>
    </source>
</evidence>
<organism evidence="2 3">
    <name type="scientific">Micromonospora rubida</name>
    <dbReference type="NCBI Taxonomy" id="2697657"/>
    <lineage>
        <taxon>Bacteria</taxon>
        <taxon>Bacillati</taxon>
        <taxon>Actinomycetota</taxon>
        <taxon>Actinomycetes</taxon>
        <taxon>Micromonosporales</taxon>
        <taxon>Micromonosporaceae</taxon>
        <taxon>Micromonospora</taxon>
    </lineage>
</organism>
<evidence type="ECO:0000313" key="2">
    <source>
        <dbReference type="EMBL" id="MFI0793524.1"/>
    </source>
</evidence>
<keyword evidence="3" id="KW-1185">Reference proteome</keyword>
<gene>
    <name evidence="2" type="ORF">ACH4OY_12645</name>
</gene>
<comment type="caution">
    <text evidence="2">The sequence shown here is derived from an EMBL/GenBank/DDBJ whole genome shotgun (WGS) entry which is preliminary data.</text>
</comment>
<dbReference type="SUPFAM" id="SSF55729">
    <property type="entry name" value="Acyl-CoA N-acyltransferases (Nat)"/>
    <property type="match status" value="1"/>
</dbReference>
<dbReference type="InterPro" id="IPR000182">
    <property type="entry name" value="GNAT_dom"/>
</dbReference>
<reference evidence="2 3" key="1">
    <citation type="submission" date="2024-10" db="EMBL/GenBank/DDBJ databases">
        <title>The Natural Products Discovery Center: Release of the First 8490 Sequenced Strains for Exploring Actinobacteria Biosynthetic Diversity.</title>
        <authorList>
            <person name="Kalkreuter E."/>
            <person name="Kautsar S.A."/>
            <person name="Yang D."/>
            <person name="Bader C.D."/>
            <person name="Teijaro C.N."/>
            <person name="Fluegel L."/>
            <person name="Davis C.M."/>
            <person name="Simpson J.R."/>
            <person name="Lauterbach L."/>
            <person name="Steele A.D."/>
            <person name="Gui C."/>
            <person name="Meng S."/>
            <person name="Li G."/>
            <person name="Viehrig K."/>
            <person name="Ye F."/>
            <person name="Su P."/>
            <person name="Kiefer A.F."/>
            <person name="Nichols A."/>
            <person name="Cepeda A.J."/>
            <person name="Yan W."/>
            <person name="Fan B."/>
            <person name="Jiang Y."/>
            <person name="Adhikari A."/>
            <person name="Zheng C.-J."/>
            <person name="Schuster L."/>
            <person name="Cowan T.M."/>
            <person name="Smanski M.J."/>
            <person name="Chevrette M.G."/>
            <person name="De Carvalho L.P.S."/>
            <person name="Shen B."/>
        </authorList>
    </citation>
    <scope>NUCLEOTIDE SEQUENCE [LARGE SCALE GENOMIC DNA]</scope>
    <source>
        <strain evidence="2 3">NPDC021253</strain>
    </source>
</reference>